<keyword evidence="2" id="KW-1185">Reference proteome</keyword>
<protein>
    <submittedName>
        <fullName evidence="1">Uncharacterized protein</fullName>
    </submittedName>
</protein>
<reference evidence="1 2" key="2">
    <citation type="journal article" date="2022" name="Mol. Ecol. Resour.">
        <title>The genomes of chicory, endive, great burdock and yacon provide insights into Asteraceae paleo-polyploidization history and plant inulin production.</title>
        <authorList>
            <person name="Fan W."/>
            <person name="Wang S."/>
            <person name="Wang H."/>
            <person name="Wang A."/>
            <person name="Jiang F."/>
            <person name="Liu H."/>
            <person name="Zhao H."/>
            <person name="Xu D."/>
            <person name="Zhang Y."/>
        </authorList>
    </citation>
    <scope>NUCLEOTIDE SEQUENCE [LARGE SCALE GENOMIC DNA]</scope>
    <source>
        <strain evidence="2">cv. Yunnan</strain>
        <tissue evidence="1">Leaves</tissue>
    </source>
</reference>
<evidence type="ECO:0000313" key="2">
    <source>
        <dbReference type="Proteomes" id="UP001056120"/>
    </source>
</evidence>
<gene>
    <name evidence="1" type="ORF">L1987_30128</name>
</gene>
<accession>A0ACB9I395</accession>
<sequence>MMLLVDSSDPIGLNYECLVAWFRLTVKAPTSIASSGMVPDGGVTIKLVAPGHLNPNSSQDTIAATIFFILQIKDSSPNLQFR</sequence>
<dbReference type="EMBL" id="CM042027">
    <property type="protein sequence ID" value="KAI3802006.1"/>
    <property type="molecule type" value="Genomic_DNA"/>
</dbReference>
<comment type="caution">
    <text evidence="1">The sequence shown here is derived from an EMBL/GenBank/DDBJ whole genome shotgun (WGS) entry which is preliminary data.</text>
</comment>
<proteinExistence type="predicted"/>
<evidence type="ECO:0000313" key="1">
    <source>
        <dbReference type="EMBL" id="KAI3802006.1"/>
    </source>
</evidence>
<reference evidence="2" key="1">
    <citation type="journal article" date="2022" name="Mol. Ecol. Resour.">
        <title>The genomes of chicory, endive, great burdock and yacon provide insights into Asteraceae palaeo-polyploidization history and plant inulin production.</title>
        <authorList>
            <person name="Fan W."/>
            <person name="Wang S."/>
            <person name="Wang H."/>
            <person name="Wang A."/>
            <person name="Jiang F."/>
            <person name="Liu H."/>
            <person name="Zhao H."/>
            <person name="Xu D."/>
            <person name="Zhang Y."/>
        </authorList>
    </citation>
    <scope>NUCLEOTIDE SEQUENCE [LARGE SCALE GENOMIC DNA]</scope>
    <source>
        <strain evidence="2">cv. Yunnan</strain>
    </source>
</reference>
<organism evidence="1 2">
    <name type="scientific">Smallanthus sonchifolius</name>
    <dbReference type="NCBI Taxonomy" id="185202"/>
    <lineage>
        <taxon>Eukaryota</taxon>
        <taxon>Viridiplantae</taxon>
        <taxon>Streptophyta</taxon>
        <taxon>Embryophyta</taxon>
        <taxon>Tracheophyta</taxon>
        <taxon>Spermatophyta</taxon>
        <taxon>Magnoliopsida</taxon>
        <taxon>eudicotyledons</taxon>
        <taxon>Gunneridae</taxon>
        <taxon>Pentapetalae</taxon>
        <taxon>asterids</taxon>
        <taxon>campanulids</taxon>
        <taxon>Asterales</taxon>
        <taxon>Asteraceae</taxon>
        <taxon>Asteroideae</taxon>
        <taxon>Heliantheae alliance</taxon>
        <taxon>Millerieae</taxon>
        <taxon>Smallanthus</taxon>
    </lineage>
</organism>
<name>A0ACB9I395_9ASTR</name>
<dbReference type="Proteomes" id="UP001056120">
    <property type="component" value="Linkage Group LG10"/>
</dbReference>